<dbReference type="GO" id="GO:0008835">
    <property type="term" value="F:diaminohydroxyphosphoribosylaminopyrimidine deaminase activity"/>
    <property type="evidence" value="ECO:0007669"/>
    <property type="project" value="UniProtKB-EC"/>
</dbReference>
<dbReference type="InterPro" id="IPR002125">
    <property type="entry name" value="CMP_dCMP_dom"/>
</dbReference>
<reference evidence="6 7" key="1">
    <citation type="submission" date="2020-03" db="EMBL/GenBank/DDBJ databases">
        <title>Whole genome shotgun sequence of Phytohabitans suffuscus NBRC 105367.</title>
        <authorList>
            <person name="Komaki H."/>
            <person name="Tamura T."/>
        </authorList>
    </citation>
    <scope>NUCLEOTIDE SEQUENCE [LARGE SCALE GENOMIC DNA]</scope>
    <source>
        <strain evidence="6 7">NBRC 105367</strain>
    </source>
</reference>
<accession>A0A6F8YLK5</accession>
<dbReference type="NCBIfam" id="TIGR00326">
    <property type="entry name" value="eubact_ribD"/>
    <property type="match status" value="1"/>
</dbReference>
<feature type="domain" description="CMP/dCMP-type deaminase" evidence="5">
    <location>
        <begin position="4"/>
        <end position="125"/>
    </location>
</feature>
<name>A0A6F8YLK5_9ACTN</name>
<dbReference type="InterPro" id="IPR004794">
    <property type="entry name" value="Eubact_RibD"/>
</dbReference>
<dbReference type="PROSITE" id="PS00903">
    <property type="entry name" value="CYT_DCMP_DEAMINASES_1"/>
    <property type="match status" value="1"/>
</dbReference>
<evidence type="ECO:0000256" key="1">
    <source>
        <dbReference type="ARBA" id="ARBA00004882"/>
    </source>
</evidence>
<evidence type="ECO:0000256" key="4">
    <source>
        <dbReference type="ARBA" id="ARBA00022833"/>
    </source>
</evidence>
<evidence type="ECO:0000313" key="7">
    <source>
        <dbReference type="Proteomes" id="UP000503011"/>
    </source>
</evidence>
<evidence type="ECO:0000256" key="3">
    <source>
        <dbReference type="ARBA" id="ARBA00022723"/>
    </source>
</evidence>
<sequence>MASEREIDAMRLAIVLSARGLGTTSPNPPVGCVVLDARGEIAGTGYHERKGEPHAEAHALAAAGERARGGTAVVTLEPCNHAGRTPACRQALLDVGVARVVIALMDPTSRGEGGAAVLRAAGVDVEVGVLADEARLVLGDYLTTFHTRRPIVTWAFSLGGAPIDEPTTRELRARADVVVYPDGRTEEAVEGSHGEGVLHLPDDLVSDDADHAMKVLFEGGVRSALLLVPSALGSAWLASGVVDRILMFGSTAGPAPTWDSPEGFVLCGITRTDRYLRVEMARPKLP</sequence>
<dbReference type="EC" id="3.5.4.26" evidence="2"/>
<keyword evidence="4" id="KW-0862">Zinc</keyword>
<dbReference type="PROSITE" id="PS51747">
    <property type="entry name" value="CYT_DCMP_DEAMINASES_2"/>
    <property type="match status" value="1"/>
</dbReference>
<dbReference type="CDD" id="cd01284">
    <property type="entry name" value="Riboflavin_deaminase-reductase"/>
    <property type="match status" value="1"/>
</dbReference>
<dbReference type="InterPro" id="IPR016192">
    <property type="entry name" value="APOBEC/CMP_deaminase_Zn-bd"/>
</dbReference>
<dbReference type="EMBL" id="AP022871">
    <property type="protein sequence ID" value="BCB86992.1"/>
    <property type="molecule type" value="Genomic_DNA"/>
</dbReference>
<keyword evidence="3" id="KW-0479">Metal-binding</keyword>
<protein>
    <recommendedName>
        <fullName evidence="2">diaminohydroxyphosphoribosylaminopyrimidine deaminase</fullName>
        <ecNumber evidence="2">3.5.4.26</ecNumber>
    </recommendedName>
</protein>
<keyword evidence="7" id="KW-1185">Reference proteome</keyword>
<dbReference type="InterPro" id="IPR016193">
    <property type="entry name" value="Cytidine_deaminase-like"/>
</dbReference>
<gene>
    <name evidence="6" type="ORF">Psuf_043050</name>
</gene>
<reference evidence="6 7" key="2">
    <citation type="submission" date="2020-03" db="EMBL/GenBank/DDBJ databases">
        <authorList>
            <person name="Ichikawa N."/>
            <person name="Kimura A."/>
            <person name="Kitahashi Y."/>
            <person name="Uohara A."/>
        </authorList>
    </citation>
    <scope>NUCLEOTIDE SEQUENCE [LARGE SCALE GENOMIC DNA]</scope>
    <source>
        <strain evidence="6 7">NBRC 105367</strain>
    </source>
</reference>
<dbReference type="PANTHER" id="PTHR11079:SF162">
    <property type="entry name" value="RIBOFLAVIN BIOSYNTHESIS PROTEIN PYRD, CHLOROPLASTIC"/>
    <property type="match status" value="1"/>
</dbReference>
<comment type="pathway">
    <text evidence="1">Cofactor biosynthesis; riboflavin biosynthesis; 5-amino-6-(D-ribitylamino)uracil from GTP: step 2/4.</text>
</comment>
<dbReference type="PANTHER" id="PTHR11079">
    <property type="entry name" value="CYTOSINE DEAMINASE FAMILY MEMBER"/>
    <property type="match status" value="1"/>
</dbReference>
<dbReference type="SUPFAM" id="SSF53927">
    <property type="entry name" value="Cytidine deaminase-like"/>
    <property type="match status" value="1"/>
</dbReference>
<proteinExistence type="predicted"/>
<evidence type="ECO:0000259" key="5">
    <source>
        <dbReference type="PROSITE" id="PS51747"/>
    </source>
</evidence>
<evidence type="ECO:0000313" key="6">
    <source>
        <dbReference type="EMBL" id="BCB86992.1"/>
    </source>
</evidence>
<evidence type="ECO:0000256" key="2">
    <source>
        <dbReference type="ARBA" id="ARBA00012766"/>
    </source>
</evidence>
<dbReference type="GO" id="GO:0009231">
    <property type="term" value="P:riboflavin biosynthetic process"/>
    <property type="evidence" value="ECO:0007669"/>
    <property type="project" value="UniProtKB-UniPathway"/>
</dbReference>
<dbReference type="Proteomes" id="UP000503011">
    <property type="component" value="Chromosome"/>
</dbReference>
<dbReference type="GO" id="GO:0008270">
    <property type="term" value="F:zinc ion binding"/>
    <property type="evidence" value="ECO:0007669"/>
    <property type="project" value="InterPro"/>
</dbReference>
<dbReference type="KEGG" id="psuu:Psuf_043050"/>
<dbReference type="Pfam" id="PF00383">
    <property type="entry name" value="dCMP_cyt_deam_1"/>
    <property type="match status" value="1"/>
</dbReference>
<dbReference type="AlphaFoldDB" id="A0A6F8YLK5"/>
<dbReference type="Gene3D" id="3.40.140.10">
    <property type="entry name" value="Cytidine Deaminase, domain 2"/>
    <property type="match status" value="1"/>
</dbReference>
<organism evidence="6 7">
    <name type="scientific">Phytohabitans suffuscus</name>
    <dbReference type="NCBI Taxonomy" id="624315"/>
    <lineage>
        <taxon>Bacteria</taxon>
        <taxon>Bacillati</taxon>
        <taxon>Actinomycetota</taxon>
        <taxon>Actinomycetes</taxon>
        <taxon>Micromonosporales</taxon>
        <taxon>Micromonosporaceae</taxon>
    </lineage>
</organism>
<dbReference type="UniPathway" id="UPA00275">
    <property type="reaction ID" value="UER00401"/>
</dbReference>